<dbReference type="PANTHER" id="PTHR47481:SF10">
    <property type="entry name" value="COPIA-LIKE POLYPROTEIN_RETROTRANSPOSON"/>
    <property type="match status" value="1"/>
</dbReference>
<organism evidence="2 3">
    <name type="scientific">Escallonia rubra</name>
    <dbReference type="NCBI Taxonomy" id="112253"/>
    <lineage>
        <taxon>Eukaryota</taxon>
        <taxon>Viridiplantae</taxon>
        <taxon>Streptophyta</taxon>
        <taxon>Embryophyta</taxon>
        <taxon>Tracheophyta</taxon>
        <taxon>Spermatophyta</taxon>
        <taxon>Magnoliopsida</taxon>
        <taxon>eudicotyledons</taxon>
        <taxon>Gunneridae</taxon>
        <taxon>Pentapetalae</taxon>
        <taxon>asterids</taxon>
        <taxon>campanulids</taxon>
        <taxon>Escalloniales</taxon>
        <taxon>Escalloniaceae</taxon>
        <taxon>Escallonia</taxon>
    </lineage>
</organism>
<dbReference type="EMBL" id="JAVXUO010003152">
    <property type="protein sequence ID" value="KAK2966111.1"/>
    <property type="molecule type" value="Genomic_DNA"/>
</dbReference>
<name>A0AA88QK85_9ASTE</name>
<comment type="caution">
    <text evidence="2">The sequence shown here is derived from an EMBL/GenBank/DDBJ whole genome shotgun (WGS) entry which is preliminary data.</text>
</comment>
<evidence type="ECO:0000256" key="1">
    <source>
        <dbReference type="SAM" id="MobiDB-lite"/>
    </source>
</evidence>
<sequence length="239" mass="26533">MTMLHKGTYSINEYIGKFKSICDNLAAIGKTVRDKNKVIWLLQGLGHGYENFATTMLKRHVPSYNDIVPILQSYEACNHTHKAAQFGAPQLAYYGQKTNGDANKRNANTFNKFSSKGKELVQGNNANMGGGSGRGHFNAGNTKAGQNEGAAKPNQPHTQRKDKGNKAPITCQICGRKNHTTQKWFNHSNHSYQPEDVPEALKTFQIGDSADCPSSLLLLIVVADLLEIQQIHRYYKDHC</sequence>
<proteinExistence type="predicted"/>
<evidence type="ECO:0000313" key="3">
    <source>
        <dbReference type="Proteomes" id="UP001187471"/>
    </source>
</evidence>
<keyword evidence="3" id="KW-1185">Reference proteome</keyword>
<feature type="region of interest" description="Disordered" evidence="1">
    <location>
        <begin position="126"/>
        <end position="166"/>
    </location>
</feature>
<dbReference type="Proteomes" id="UP001187471">
    <property type="component" value="Unassembled WGS sequence"/>
</dbReference>
<gene>
    <name evidence="2" type="ORF">RJ640_001525</name>
</gene>
<dbReference type="PANTHER" id="PTHR47481">
    <property type="match status" value="1"/>
</dbReference>
<reference evidence="2" key="1">
    <citation type="submission" date="2022-12" db="EMBL/GenBank/DDBJ databases">
        <title>Draft genome assemblies for two species of Escallonia (Escalloniales).</title>
        <authorList>
            <person name="Chanderbali A."/>
            <person name="Dervinis C."/>
            <person name="Anghel I."/>
            <person name="Soltis D."/>
            <person name="Soltis P."/>
            <person name="Zapata F."/>
        </authorList>
    </citation>
    <scope>NUCLEOTIDE SEQUENCE</scope>
    <source>
        <strain evidence="2">UCBG92.1500</strain>
        <tissue evidence="2">Leaf</tissue>
    </source>
</reference>
<dbReference type="AlphaFoldDB" id="A0AA88QK85"/>
<protein>
    <submittedName>
        <fullName evidence="2">Uncharacterized protein</fullName>
    </submittedName>
</protein>
<accession>A0AA88QK85</accession>
<evidence type="ECO:0000313" key="2">
    <source>
        <dbReference type="EMBL" id="KAK2966111.1"/>
    </source>
</evidence>